<evidence type="ECO:0000313" key="2">
    <source>
        <dbReference type="EMBL" id="MDR6224663.1"/>
    </source>
</evidence>
<dbReference type="InterPro" id="IPR054688">
    <property type="entry name" value="CD1247_N"/>
</dbReference>
<gene>
    <name evidence="2" type="ORF">JOE21_000651</name>
</gene>
<accession>A0ABU1IIT6</accession>
<proteinExistence type="predicted"/>
<dbReference type="NCBIfam" id="NF045650">
    <property type="entry name" value="CD1247_Nterm"/>
    <property type="match status" value="1"/>
</dbReference>
<keyword evidence="3" id="KW-1185">Reference proteome</keyword>
<comment type="caution">
    <text evidence="2">The sequence shown here is derived from an EMBL/GenBank/DDBJ whole genome shotgun (WGS) entry which is preliminary data.</text>
</comment>
<protein>
    <submittedName>
        <fullName evidence="2">Endogenous inhibitor of DNA gyrase (YacG/DUF329 family)</fullName>
    </submittedName>
</protein>
<dbReference type="Proteomes" id="UP001185012">
    <property type="component" value="Unassembled WGS sequence"/>
</dbReference>
<evidence type="ECO:0000256" key="1">
    <source>
        <dbReference type="SAM" id="Coils"/>
    </source>
</evidence>
<organism evidence="2 3">
    <name type="scientific">Desmospora profundinema</name>
    <dbReference type="NCBI Taxonomy" id="1571184"/>
    <lineage>
        <taxon>Bacteria</taxon>
        <taxon>Bacillati</taxon>
        <taxon>Bacillota</taxon>
        <taxon>Bacilli</taxon>
        <taxon>Bacillales</taxon>
        <taxon>Thermoactinomycetaceae</taxon>
        <taxon>Desmospora</taxon>
    </lineage>
</organism>
<evidence type="ECO:0000313" key="3">
    <source>
        <dbReference type="Proteomes" id="UP001185012"/>
    </source>
</evidence>
<name>A0ABU1IIT6_9BACL</name>
<dbReference type="RefSeq" id="WP_309862174.1">
    <property type="nucleotide sequence ID" value="NZ_JAVDQG010000001.1"/>
</dbReference>
<keyword evidence="1" id="KW-0175">Coiled coil</keyword>
<sequence length="143" mass="16576">MEHQSNQLRRDLAFIQGLMEGNGDLGNRPEGTVLKRLVSVLDEMAEENEQLRLRLTELEEYVEAVDEDLNELELILYDEDEEGDEEEEDIGYWEVECPECQQQVLVDDELLDDEEVVDIMCPQCDRVLLADEENDKAKAHPTH</sequence>
<dbReference type="EMBL" id="JAVDQG010000001">
    <property type="protein sequence ID" value="MDR6224663.1"/>
    <property type="molecule type" value="Genomic_DNA"/>
</dbReference>
<reference evidence="2 3" key="1">
    <citation type="submission" date="2023-07" db="EMBL/GenBank/DDBJ databases">
        <title>Genomic Encyclopedia of Type Strains, Phase IV (KMG-IV): sequencing the most valuable type-strain genomes for metagenomic binning, comparative biology and taxonomic classification.</title>
        <authorList>
            <person name="Goeker M."/>
        </authorList>
    </citation>
    <scope>NUCLEOTIDE SEQUENCE [LARGE SCALE GENOMIC DNA]</scope>
    <source>
        <strain evidence="2 3">DSM 45903</strain>
    </source>
</reference>
<feature type="coiled-coil region" evidence="1">
    <location>
        <begin position="34"/>
        <end position="75"/>
    </location>
</feature>